<proteinExistence type="predicted"/>
<gene>
    <name evidence="2" type="ORF">CYLTODRAFT_226809</name>
</gene>
<sequence>MSNAGGEKKKKMQVFGVDWGRRENTGSVGPSSGIRNANTSNRIVSPFTSVNSTRASFSPGISSAKANGGFKTNGFSASANGFGAYSASANGFAPSTNGFGSSANGFTPSTNGFGTTTGLASSTNGISSSTSLLPRRRTGLLTGPEISARARGFSMRTGVINVTPAHANLMYRAPAPTRQDDAPSARQNIHSARSTEGVGESISSAPARFRRPVNGHGT</sequence>
<dbReference type="Proteomes" id="UP000054007">
    <property type="component" value="Unassembled WGS sequence"/>
</dbReference>
<organism evidence="2 3">
    <name type="scientific">Cylindrobasidium torrendii FP15055 ss-10</name>
    <dbReference type="NCBI Taxonomy" id="1314674"/>
    <lineage>
        <taxon>Eukaryota</taxon>
        <taxon>Fungi</taxon>
        <taxon>Dikarya</taxon>
        <taxon>Basidiomycota</taxon>
        <taxon>Agaricomycotina</taxon>
        <taxon>Agaricomycetes</taxon>
        <taxon>Agaricomycetidae</taxon>
        <taxon>Agaricales</taxon>
        <taxon>Marasmiineae</taxon>
        <taxon>Physalacriaceae</taxon>
        <taxon>Cylindrobasidium</taxon>
    </lineage>
</organism>
<evidence type="ECO:0000313" key="3">
    <source>
        <dbReference type="Proteomes" id="UP000054007"/>
    </source>
</evidence>
<evidence type="ECO:0000313" key="2">
    <source>
        <dbReference type="EMBL" id="KIY69484.1"/>
    </source>
</evidence>
<dbReference type="AlphaFoldDB" id="A0A0D7BH89"/>
<keyword evidence="3" id="KW-1185">Reference proteome</keyword>
<accession>A0A0D7BH89</accession>
<feature type="compositionally biased region" description="Basic residues" evidence="1">
    <location>
        <begin position="208"/>
        <end position="218"/>
    </location>
</feature>
<dbReference type="EMBL" id="KN880483">
    <property type="protein sequence ID" value="KIY69484.1"/>
    <property type="molecule type" value="Genomic_DNA"/>
</dbReference>
<reference evidence="2 3" key="1">
    <citation type="journal article" date="2015" name="Fungal Genet. Biol.">
        <title>Evolution of novel wood decay mechanisms in Agaricales revealed by the genome sequences of Fistulina hepatica and Cylindrobasidium torrendii.</title>
        <authorList>
            <person name="Floudas D."/>
            <person name="Held B.W."/>
            <person name="Riley R."/>
            <person name="Nagy L.G."/>
            <person name="Koehler G."/>
            <person name="Ransdell A.S."/>
            <person name="Younus H."/>
            <person name="Chow J."/>
            <person name="Chiniquy J."/>
            <person name="Lipzen A."/>
            <person name="Tritt A."/>
            <person name="Sun H."/>
            <person name="Haridas S."/>
            <person name="LaButti K."/>
            <person name="Ohm R.A."/>
            <person name="Kues U."/>
            <person name="Blanchette R.A."/>
            <person name="Grigoriev I.V."/>
            <person name="Minto R.E."/>
            <person name="Hibbett D.S."/>
        </authorList>
    </citation>
    <scope>NUCLEOTIDE SEQUENCE [LARGE SCALE GENOMIC DNA]</scope>
    <source>
        <strain evidence="2 3">FP15055 ss-10</strain>
    </source>
</reference>
<name>A0A0D7BH89_9AGAR</name>
<feature type="region of interest" description="Disordered" evidence="1">
    <location>
        <begin position="175"/>
        <end position="218"/>
    </location>
</feature>
<protein>
    <submittedName>
        <fullName evidence="2">Uncharacterized protein</fullName>
    </submittedName>
</protein>
<feature type="compositionally biased region" description="Polar residues" evidence="1">
    <location>
        <begin position="185"/>
        <end position="194"/>
    </location>
</feature>
<evidence type="ECO:0000256" key="1">
    <source>
        <dbReference type="SAM" id="MobiDB-lite"/>
    </source>
</evidence>